<dbReference type="PANTHER" id="PTHR11365:SF23">
    <property type="entry name" value="HYPOTHETICAL 5-OXOPROLINASE (EUROFUNG)-RELATED"/>
    <property type="match status" value="1"/>
</dbReference>
<reference evidence="2" key="1">
    <citation type="submission" date="2020-05" db="EMBL/GenBank/DDBJ databases">
        <authorList>
            <person name="Chiriac C."/>
            <person name="Salcher M."/>
            <person name="Ghai R."/>
            <person name="Kavagutti S V."/>
        </authorList>
    </citation>
    <scope>NUCLEOTIDE SEQUENCE</scope>
</reference>
<evidence type="ECO:0000313" key="2">
    <source>
        <dbReference type="EMBL" id="CAB4705744.1"/>
    </source>
</evidence>
<dbReference type="Pfam" id="PF02538">
    <property type="entry name" value="Hydantoinase_B"/>
    <property type="match status" value="1"/>
</dbReference>
<dbReference type="AlphaFoldDB" id="A0A6J6QD42"/>
<gene>
    <name evidence="2" type="ORF">UFOPK2399_01651</name>
</gene>
<evidence type="ECO:0000259" key="1">
    <source>
        <dbReference type="Pfam" id="PF02538"/>
    </source>
</evidence>
<dbReference type="GO" id="GO:0017168">
    <property type="term" value="F:5-oxoprolinase (ATP-hydrolyzing) activity"/>
    <property type="evidence" value="ECO:0007669"/>
    <property type="project" value="TreeGrafter"/>
</dbReference>
<organism evidence="2">
    <name type="scientific">freshwater metagenome</name>
    <dbReference type="NCBI Taxonomy" id="449393"/>
    <lineage>
        <taxon>unclassified sequences</taxon>
        <taxon>metagenomes</taxon>
        <taxon>ecological metagenomes</taxon>
    </lineage>
</organism>
<name>A0A6J6QD42_9ZZZZ</name>
<proteinExistence type="predicted"/>
<dbReference type="InterPro" id="IPR045079">
    <property type="entry name" value="Oxoprolinase-like"/>
</dbReference>
<dbReference type="GO" id="GO:0006749">
    <property type="term" value="P:glutathione metabolic process"/>
    <property type="evidence" value="ECO:0007669"/>
    <property type="project" value="TreeGrafter"/>
</dbReference>
<sequence length="577" mass="61721">MSENTTIDPVTMQIVGNALASIADEMATTIFRTAHSTVVRDGMDFSAALCDARGETVAQAVTVPFHLGSVPVAMDHLLAKWGDKLRPGDVFVMNDPFDGGIHLQDIFIFRPVFYEETLIGFATTTAHHGDVGGRLPGSAACDNTEIFQEGIRLPWLRLFDRGEPVEAVFEVIKANVRIPRMTLGDMSAQIAATTVAERALQELAARYGVDGLANLMNGLIEHTEKLVRQEIAAWPDGTASFTDYLDSDGIERRDVKIHATVTIHGDEVTADLTESAPMVRGSLNSTRSFVQACVYQAVRAALEVEVPNTSGAFRPITILTKPGTIAHVVMPGASSMRGVTGFRVLDAVQGAIAQLIPTRVGAAGEGGNTLAVFGAERPDGTGRYIFYELVVGTWGATPRNDGNDGLTNPASLAANIPVEVAESEFPIFVESYGLIPDSGGAGQYRGGLAIQRSWRCLTPETSLIVRSDRAAHPPYGLQGGMPGSLSSNTLVSPDGTETRLPSMFSMTIGDGDTYIHHMAGGGGWGNPLDRDPQDVLDDVIDGKVSRHAAFTDYGVILHDDLTVDTDGTTKERDGRRN</sequence>
<feature type="domain" description="Hydantoinase B/oxoprolinase" evidence="1">
    <location>
        <begin position="8"/>
        <end position="527"/>
    </location>
</feature>
<protein>
    <submittedName>
        <fullName evidence="2">Unannotated protein</fullName>
    </submittedName>
</protein>
<accession>A0A6J6QD42</accession>
<dbReference type="EMBL" id="CAEZXP010000006">
    <property type="protein sequence ID" value="CAB4705744.1"/>
    <property type="molecule type" value="Genomic_DNA"/>
</dbReference>
<dbReference type="InterPro" id="IPR003692">
    <property type="entry name" value="Hydantoinase_B"/>
</dbReference>
<dbReference type="PANTHER" id="PTHR11365">
    <property type="entry name" value="5-OXOPROLINASE RELATED"/>
    <property type="match status" value="1"/>
</dbReference>
<dbReference type="GO" id="GO:0005829">
    <property type="term" value="C:cytosol"/>
    <property type="evidence" value="ECO:0007669"/>
    <property type="project" value="TreeGrafter"/>
</dbReference>